<name>A0A6B0QUA8_9CETA</name>
<evidence type="ECO:0000256" key="1">
    <source>
        <dbReference type="SAM" id="MobiDB-lite"/>
    </source>
</evidence>
<feature type="region of interest" description="Disordered" evidence="1">
    <location>
        <begin position="182"/>
        <end position="210"/>
    </location>
</feature>
<evidence type="ECO:0000313" key="2">
    <source>
        <dbReference type="EMBL" id="MXQ81125.1"/>
    </source>
</evidence>
<organism evidence="2 3">
    <name type="scientific">Bos mutus</name>
    <name type="common">wild yak</name>
    <dbReference type="NCBI Taxonomy" id="72004"/>
    <lineage>
        <taxon>Eukaryota</taxon>
        <taxon>Metazoa</taxon>
        <taxon>Chordata</taxon>
        <taxon>Craniata</taxon>
        <taxon>Vertebrata</taxon>
        <taxon>Euteleostomi</taxon>
        <taxon>Mammalia</taxon>
        <taxon>Eutheria</taxon>
        <taxon>Laurasiatheria</taxon>
        <taxon>Artiodactyla</taxon>
        <taxon>Ruminantia</taxon>
        <taxon>Pecora</taxon>
        <taxon>Bovidae</taxon>
        <taxon>Bovinae</taxon>
        <taxon>Bos</taxon>
    </lineage>
</organism>
<accession>A0A6B0QUA8</accession>
<comment type="caution">
    <text evidence="2">The sequence shown here is derived from an EMBL/GenBank/DDBJ whole genome shotgun (WGS) entry which is preliminary data.</text>
</comment>
<dbReference type="EMBL" id="VBQZ03000006">
    <property type="protein sequence ID" value="MXQ81125.1"/>
    <property type="molecule type" value="Genomic_DNA"/>
</dbReference>
<feature type="compositionally biased region" description="Pro residues" evidence="1">
    <location>
        <begin position="80"/>
        <end position="89"/>
    </location>
</feature>
<dbReference type="Proteomes" id="UP000322234">
    <property type="component" value="Unassembled WGS sequence"/>
</dbReference>
<protein>
    <submittedName>
        <fullName evidence="2">Uncharacterized protein</fullName>
    </submittedName>
</protein>
<keyword evidence="3" id="KW-1185">Reference proteome</keyword>
<reference evidence="2" key="1">
    <citation type="submission" date="2019-10" db="EMBL/GenBank/DDBJ databases">
        <title>The sequence and de novo assembly of the wild yak genome.</title>
        <authorList>
            <person name="Liu Y."/>
        </authorList>
    </citation>
    <scope>NUCLEOTIDE SEQUENCE [LARGE SCALE GENOMIC DNA]</scope>
    <source>
        <strain evidence="2">WY2019</strain>
    </source>
</reference>
<sequence>MGRRGRSRTTQSSGRGDRGQPSGRNLGAAREEWDPGPKDSGARPGPAWTLGGASEVVAATPASAQGQSPSRRGAHLRPPWELPKPPPHPASIAQGRWSPPSLGFEPSPGFPGALGPAVPGGRTKRLLAEDSGEYRAVEQVVPEMEIGKPVVSSSEVSLVRKWAFPPDQPALIQTYRMPRERSLELPGEGWDRKDLVSTPVQLGENKPHND</sequence>
<feature type="compositionally biased region" description="Basic and acidic residues" evidence="1">
    <location>
        <begin position="29"/>
        <end position="41"/>
    </location>
</feature>
<proteinExistence type="predicted"/>
<feature type="compositionally biased region" description="Basic and acidic residues" evidence="1">
    <location>
        <begin position="182"/>
        <end position="195"/>
    </location>
</feature>
<evidence type="ECO:0000313" key="3">
    <source>
        <dbReference type="Proteomes" id="UP000322234"/>
    </source>
</evidence>
<dbReference type="AlphaFoldDB" id="A0A6B0QUA8"/>
<feature type="region of interest" description="Disordered" evidence="1">
    <location>
        <begin position="1"/>
        <end position="124"/>
    </location>
</feature>
<gene>
    <name evidence="2" type="ORF">E5288_WYG012641</name>
</gene>